<protein>
    <submittedName>
        <fullName evidence="3">Uncharacterized protein</fullName>
    </submittedName>
</protein>
<dbReference type="KEGG" id="bpb:bpr_IV152"/>
<name>E0S534_BUTPB</name>
<feature type="compositionally biased region" description="Basic and acidic residues" evidence="1">
    <location>
        <begin position="95"/>
        <end position="106"/>
    </location>
</feature>
<evidence type="ECO:0000256" key="1">
    <source>
        <dbReference type="SAM" id="MobiDB-lite"/>
    </source>
</evidence>
<keyword evidence="3" id="KW-0614">Plasmid</keyword>
<keyword evidence="4" id="KW-1185">Reference proteome</keyword>
<proteinExistence type="predicted"/>
<accession>E0S534</accession>
<organism evidence="3 4">
    <name type="scientific">Butyrivibrio proteoclasticus (strain ATCC 51982 / DSM 14932 / B316)</name>
    <name type="common">Clostridium proteoclasticum</name>
    <dbReference type="NCBI Taxonomy" id="515622"/>
    <lineage>
        <taxon>Bacteria</taxon>
        <taxon>Bacillati</taxon>
        <taxon>Bacillota</taxon>
        <taxon>Clostridia</taxon>
        <taxon>Lachnospirales</taxon>
        <taxon>Lachnospiraceae</taxon>
        <taxon>Butyrivibrio</taxon>
    </lineage>
</organism>
<reference evidence="3 4" key="1">
    <citation type="journal article" date="2010" name="PLoS ONE">
        <title>The glycobiome of the rumen bacterium Butyrivibrio proteoclasticus B316(T) highlights adaptation to a polysaccharide-rich environment.</title>
        <authorList>
            <person name="Kelly W.J."/>
            <person name="Leahy S.C."/>
            <person name="Altermann E."/>
            <person name="Yeoman C.J."/>
            <person name="Dunne J.C."/>
            <person name="Kong Z."/>
            <person name="Pacheco D.M."/>
            <person name="Li D."/>
            <person name="Noel S.J."/>
            <person name="Moon C.D."/>
            <person name="Cookson A.L."/>
            <person name="Attwood G.T."/>
        </authorList>
    </citation>
    <scope>NUCLEOTIDE SEQUENCE [LARGE SCALE GENOMIC DNA]</scope>
    <source>
        <strain evidence="4">ATCC 51982 / DSM 14932 / B316</strain>
        <plasmid evidence="4">Plasmid pCY186</plasmid>
    </source>
</reference>
<gene>
    <name evidence="3" type="ordered locus">bpr_IV152</name>
</gene>
<dbReference type="AlphaFoldDB" id="E0S534"/>
<evidence type="ECO:0000313" key="3">
    <source>
        <dbReference type="EMBL" id="ADL36516.1"/>
    </source>
</evidence>
<evidence type="ECO:0000256" key="2">
    <source>
        <dbReference type="SAM" id="SignalP"/>
    </source>
</evidence>
<dbReference type="eggNOG" id="ENOG502Z82S">
    <property type="taxonomic scope" value="Bacteria"/>
</dbReference>
<evidence type="ECO:0000313" key="4">
    <source>
        <dbReference type="Proteomes" id="UP000001299"/>
    </source>
</evidence>
<keyword evidence="2" id="KW-0732">Signal</keyword>
<feature type="compositionally biased region" description="Basic and acidic residues" evidence="1">
    <location>
        <begin position="48"/>
        <end position="64"/>
    </location>
</feature>
<feature type="chain" id="PRO_5038805194" evidence="2">
    <location>
        <begin position="24"/>
        <end position="630"/>
    </location>
</feature>
<feature type="compositionally biased region" description="Basic and acidic residues" evidence="1">
    <location>
        <begin position="73"/>
        <end position="86"/>
    </location>
</feature>
<geneLocation type="plasmid" evidence="3 4">
    <name>pCY186</name>
</geneLocation>
<dbReference type="EMBL" id="CP001813">
    <property type="protein sequence ID" value="ADL36516.1"/>
    <property type="molecule type" value="Genomic_DNA"/>
</dbReference>
<sequence>MCKKLPLTILLSISILLSSVSMPYFTIKASASALEKIKEATEEAGNTAKEKANEAAEATKKAAEKAGSAAKQTMDDAGKAAKDVSEKAGAASKEAATKAKEGAEKTGEVISDGAGKAYNSASNAASKAGNSIKNYIANIDTAKFEAGWDYAAQYTGTAIAALKGQSYVNSVQNSITSLQKNMVDTVRTNRGIAQEAGFAAEVWATDTFNIDAALNNSDYKATRPSSNKANSADVVISDGKNTSDYSLKYYKDADSSANAQARTFFEDYREYCAKTERNGGTPMSDEEYLAQYGKSLDSLYDSLYSGQGRIIPTDQLDKAKTYLKNRNAKMTGSDSLDRQALSPALQETIDNLADRIEAPDGTKSRPLSESEAKAIVELCRDGDFDPADFGISPSQLITTRYILKQSINAGAQSAMISTAFAIGPDIYEIIVDAAKNGKVDEEKLKETGIDGILAGSEGFVEGSVSSAIVVAAQSGKFGTSLVNIAPETVGTLTVLTIDAIRYGYQLSSGKITKTEYADLMTQDIIIALASQTTGALMLALFPFIPFSYMAGSMAGAMLASVGYQAGKELYLELRGEDGFETIVPSSIASGTDMASAFLSSLNIKDSISGFKDRTVTAYNNGKIKITSRTG</sequence>
<dbReference type="HOGENOM" id="CLU_433934_0_0_9"/>
<feature type="region of interest" description="Disordered" evidence="1">
    <location>
        <begin position="45"/>
        <end position="106"/>
    </location>
</feature>
<feature type="signal peptide" evidence="2">
    <location>
        <begin position="1"/>
        <end position="23"/>
    </location>
</feature>
<dbReference type="RefSeq" id="WP_013283164.1">
    <property type="nucleotide sequence ID" value="NC_014390.1"/>
</dbReference>
<dbReference type="Proteomes" id="UP000001299">
    <property type="component" value="Plasmid pCY186"/>
</dbReference>